<name>A0ABV4GBH7_9BRAD</name>
<dbReference type="RefSeq" id="WP_157785225.1">
    <property type="nucleotide sequence ID" value="NZ_JBGBYD010000002.1"/>
</dbReference>
<reference evidence="1 2" key="1">
    <citation type="submission" date="2024-07" db="EMBL/GenBank/DDBJ databases">
        <title>Genomic Encyclopedia of Type Strains, Phase V (KMG-V): Genome sequencing to study the core and pangenomes of soil and plant-associated prokaryotes.</title>
        <authorList>
            <person name="Whitman W."/>
        </authorList>
    </citation>
    <scope>NUCLEOTIDE SEQUENCE [LARGE SCALE GENOMIC DNA]</scope>
    <source>
        <strain evidence="1 2">USDA 222</strain>
    </source>
</reference>
<sequence length="520" mass="58047">MAQIRVKIDQTIIEKAFEAARSGAAGRDIYADTEQRSLTLIRRGRDLGWYVKTRDFTRRLGDVAKSYKSKDALPPRAAREAAARLLTELRTSPKEREETAATRVWTWADCVTARLLLLSGNRVVARRIKIPSAETLSDVRSAFGIDRKTGTFSAAKRPSLTVLQDIPLTALNAHVLGSAIRAINGVRPREKFLAYAKSMLTWAYSNSHESGFVVPAPWWPQIEPPQPSSEEISMMQANAEKLRSRKTGFRVQHVGDLLARHEDFCAGKVAEEKISPGIRWGIWWIALTANRRGSTTLLERMNVQQRDALGEDGWGTALWTEGQMKARKDFMLPVPPMGLHVINSSIADWQALINISHGFGHKTKWVFASTRREQRDGVGYDRPTDIAIHPSSLADHLRNMRGLKESAHPNVLAGLPDFSLHTVRSAATHFLENYPGLSAAASSAFLGHAPPLDDKDPEARSRTTEKFYSVTQRMPLKTLAMKAWSEAVLDAYLKAGGVWPPRPYDVPIRKIYRTKRSAGS</sequence>
<organism evidence="1 2">
    <name type="scientific">Bradyrhizobium yuanmingense</name>
    <dbReference type="NCBI Taxonomy" id="108015"/>
    <lineage>
        <taxon>Bacteria</taxon>
        <taxon>Pseudomonadati</taxon>
        <taxon>Pseudomonadota</taxon>
        <taxon>Alphaproteobacteria</taxon>
        <taxon>Hyphomicrobiales</taxon>
        <taxon>Nitrobacteraceae</taxon>
        <taxon>Bradyrhizobium</taxon>
    </lineage>
</organism>
<gene>
    <name evidence="1" type="ORF">ABH992_001672</name>
</gene>
<dbReference type="Proteomes" id="UP001565474">
    <property type="component" value="Unassembled WGS sequence"/>
</dbReference>
<proteinExistence type="predicted"/>
<dbReference type="EMBL" id="JBGBZN010000002">
    <property type="protein sequence ID" value="MEY9469273.1"/>
    <property type="molecule type" value="Genomic_DNA"/>
</dbReference>
<evidence type="ECO:0000313" key="1">
    <source>
        <dbReference type="EMBL" id="MEY9469273.1"/>
    </source>
</evidence>
<keyword evidence="2" id="KW-1185">Reference proteome</keyword>
<comment type="caution">
    <text evidence="1">The sequence shown here is derived from an EMBL/GenBank/DDBJ whole genome shotgun (WGS) entry which is preliminary data.</text>
</comment>
<accession>A0ABV4GBH7</accession>
<protein>
    <submittedName>
        <fullName evidence="1">Integrase</fullName>
    </submittedName>
</protein>
<evidence type="ECO:0000313" key="2">
    <source>
        <dbReference type="Proteomes" id="UP001565474"/>
    </source>
</evidence>